<feature type="region of interest" description="Disordered" evidence="1">
    <location>
        <begin position="325"/>
        <end position="405"/>
    </location>
</feature>
<protein>
    <submittedName>
        <fullName evidence="2">Uncharacterized protein</fullName>
    </submittedName>
</protein>
<feature type="compositionally biased region" description="Low complexity" evidence="1">
    <location>
        <begin position="335"/>
        <end position="359"/>
    </location>
</feature>
<feature type="compositionally biased region" description="Low complexity" evidence="1">
    <location>
        <begin position="33"/>
        <end position="46"/>
    </location>
</feature>
<feature type="compositionally biased region" description="Basic residues" evidence="1">
    <location>
        <begin position="393"/>
        <end position="405"/>
    </location>
</feature>
<sequence length="405" mass="42467">MADRTIKPKKNGKVKVTVAKAMATVVKITTTSAGTTSMTCRTTSNSLRGGFGASTANSSSSSNQVSGITSGDDSDTSSASTVTDSNATEDESNDSRSYNAPTRNGRNNASVTRVRSLPCQQQAQSSNNSSNGGAAVSNTNFPNATAATATTQGHIYPTLATWPVSSPSSFSQTANRRRDTAVQKLVPPVLYTFHPTDPTASGSDHATKKPRFAAAGVNAMTPTPMLTETPTPDSVGHPRAIATVLTPEMRTPTIAKKKAVSTAYIAMQTPTRVITAAENTKAAAMRLQTGLADSMTVQLGNGRAVTTAAGSNSVGVDDYINSGGIGTNSNTHICTNTNTNQTSSSRRSSSSRSNYHTRSGPPTANQLSQEITTYSRTPRLGITPDDIQAVRAEKKRGRQKRKRGR</sequence>
<feature type="compositionally biased region" description="Low complexity" evidence="1">
    <location>
        <begin position="120"/>
        <end position="135"/>
    </location>
</feature>
<comment type="caution">
    <text evidence="2">The sequence shown here is derived from an EMBL/GenBank/DDBJ whole genome shotgun (WGS) entry which is preliminary data.</text>
</comment>
<reference evidence="2 3" key="1">
    <citation type="journal article" date="2020" name="Fungal Divers.">
        <title>Resolving the Mortierellaceae phylogeny through synthesis of multi-gene phylogenetics and phylogenomics.</title>
        <authorList>
            <person name="Vandepol N."/>
            <person name="Liber J."/>
            <person name="Desiro A."/>
            <person name="Na H."/>
            <person name="Kennedy M."/>
            <person name="Barry K."/>
            <person name="Grigoriev I.V."/>
            <person name="Miller A.N."/>
            <person name="O'Donnell K."/>
            <person name="Stajich J.E."/>
            <person name="Bonito G."/>
        </authorList>
    </citation>
    <scope>NUCLEOTIDE SEQUENCE [LARGE SCALE GENOMIC DNA]</scope>
    <source>
        <strain evidence="2 3">AD045</strain>
    </source>
</reference>
<keyword evidence="3" id="KW-1185">Reference proteome</keyword>
<dbReference type="EMBL" id="JAAAIM010000250">
    <property type="protein sequence ID" value="KAG0291263.1"/>
    <property type="molecule type" value="Genomic_DNA"/>
</dbReference>
<organism evidence="2 3">
    <name type="scientific">Linnemannia gamsii</name>
    <dbReference type="NCBI Taxonomy" id="64522"/>
    <lineage>
        <taxon>Eukaryota</taxon>
        <taxon>Fungi</taxon>
        <taxon>Fungi incertae sedis</taxon>
        <taxon>Mucoromycota</taxon>
        <taxon>Mortierellomycotina</taxon>
        <taxon>Mortierellomycetes</taxon>
        <taxon>Mortierellales</taxon>
        <taxon>Mortierellaceae</taxon>
        <taxon>Linnemannia</taxon>
    </lineage>
</organism>
<accession>A0ABQ7K5E1</accession>
<feature type="compositionally biased region" description="Polar residues" evidence="1">
    <location>
        <begin position="95"/>
        <end position="113"/>
    </location>
</feature>
<feature type="region of interest" description="Disordered" evidence="1">
    <location>
        <begin position="33"/>
        <end position="138"/>
    </location>
</feature>
<name>A0ABQ7K5E1_9FUNG</name>
<feature type="compositionally biased region" description="Polar residues" evidence="1">
    <location>
        <begin position="360"/>
        <end position="376"/>
    </location>
</feature>
<evidence type="ECO:0000313" key="2">
    <source>
        <dbReference type="EMBL" id="KAG0291263.1"/>
    </source>
</evidence>
<proteinExistence type="predicted"/>
<evidence type="ECO:0000256" key="1">
    <source>
        <dbReference type="SAM" id="MobiDB-lite"/>
    </source>
</evidence>
<feature type="compositionally biased region" description="Low complexity" evidence="1">
    <location>
        <begin position="53"/>
        <end position="85"/>
    </location>
</feature>
<gene>
    <name evidence="2" type="ORF">BGZ96_005357</name>
</gene>
<evidence type="ECO:0000313" key="3">
    <source>
        <dbReference type="Proteomes" id="UP001194696"/>
    </source>
</evidence>
<dbReference type="Proteomes" id="UP001194696">
    <property type="component" value="Unassembled WGS sequence"/>
</dbReference>